<dbReference type="EMBL" id="CP111015">
    <property type="protein sequence ID" value="WAR01294.1"/>
    <property type="molecule type" value="Genomic_DNA"/>
</dbReference>
<evidence type="ECO:0000313" key="2">
    <source>
        <dbReference type="EMBL" id="WAR01294.1"/>
    </source>
</evidence>
<feature type="domain" description="C-type lectin" evidence="1">
    <location>
        <begin position="27"/>
        <end position="89"/>
    </location>
</feature>
<gene>
    <name evidence="2" type="ORF">MAR_007852</name>
</gene>
<reference evidence="2" key="1">
    <citation type="submission" date="2022-11" db="EMBL/GenBank/DDBJ databases">
        <title>Centuries of genome instability and evolution in soft-shell clam transmissible cancer (bioRxiv).</title>
        <authorList>
            <person name="Hart S.F.M."/>
            <person name="Yonemitsu M.A."/>
            <person name="Giersch R.M."/>
            <person name="Beal B.F."/>
            <person name="Arriagada G."/>
            <person name="Davis B.W."/>
            <person name="Ostrander E.A."/>
            <person name="Goff S.P."/>
            <person name="Metzger M.J."/>
        </authorList>
    </citation>
    <scope>NUCLEOTIDE SEQUENCE</scope>
    <source>
        <strain evidence="2">MELC-2E11</strain>
        <tissue evidence="2">Siphon/mantle</tissue>
    </source>
</reference>
<name>A0ABY7DYR2_MYAAR</name>
<evidence type="ECO:0000313" key="3">
    <source>
        <dbReference type="Proteomes" id="UP001164746"/>
    </source>
</evidence>
<proteinExistence type="predicted"/>
<dbReference type="InterPro" id="IPR001304">
    <property type="entry name" value="C-type_lectin-like"/>
</dbReference>
<dbReference type="SUPFAM" id="SSF56436">
    <property type="entry name" value="C-type lectin-like"/>
    <property type="match status" value="1"/>
</dbReference>
<dbReference type="Pfam" id="PF00059">
    <property type="entry name" value="Lectin_C"/>
    <property type="match status" value="1"/>
</dbReference>
<dbReference type="Proteomes" id="UP001164746">
    <property type="component" value="Chromosome 4"/>
</dbReference>
<protein>
    <submittedName>
        <fullName evidence="2">LECH-like protein</fullName>
    </submittedName>
</protein>
<dbReference type="InterPro" id="IPR016186">
    <property type="entry name" value="C-type_lectin-like/link_sf"/>
</dbReference>
<dbReference type="InterPro" id="IPR016187">
    <property type="entry name" value="CTDL_fold"/>
</dbReference>
<organism evidence="2 3">
    <name type="scientific">Mya arenaria</name>
    <name type="common">Soft-shell clam</name>
    <dbReference type="NCBI Taxonomy" id="6604"/>
    <lineage>
        <taxon>Eukaryota</taxon>
        <taxon>Metazoa</taxon>
        <taxon>Spiralia</taxon>
        <taxon>Lophotrochozoa</taxon>
        <taxon>Mollusca</taxon>
        <taxon>Bivalvia</taxon>
        <taxon>Autobranchia</taxon>
        <taxon>Heteroconchia</taxon>
        <taxon>Euheterodonta</taxon>
        <taxon>Imparidentia</taxon>
        <taxon>Neoheterodontei</taxon>
        <taxon>Myida</taxon>
        <taxon>Myoidea</taxon>
        <taxon>Myidae</taxon>
        <taxon>Mya</taxon>
    </lineage>
</organism>
<accession>A0ABY7DYR2</accession>
<sequence>ECVPTCRNGWLFNEGPCYLFGDSELAIGLTDKATDGVWIWGDGSEATFTDWNSVEPNGDGDCAHLQSSAFPWNHISCAYSSNTYPICEK</sequence>
<evidence type="ECO:0000259" key="1">
    <source>
        <dbReference type="Pfam" id="PF00059"/>
    </source>
</evidence>
<keyword evidence="3" id="KW-1185">Reference proteome</keyword>
<feature type="non-terminal residue" evidence="2">
    <location>
        <position position="89"/>
    </location>
</feature>
<dbReference type="Gene3D" id="3.10.100.10">
    <property type="entry name" value="Mannose-Binding Protein A, subunit A"/>
    <property type="match status" value="1"/>
</dbReference>